<dbReference type="AlphaFoldDB" id="A0A9W6GWL4"/>
<reference evidence="2" key="1">
    <citation type="journal article" date="2023" name="Int. J. Syst. Evol. Microbiol.">
        <title>Methylocystis iwaonis sp. nov., a type II methane-oxidizing bacterium from surface soil of a rice paddy field in Japan, and emended description of the genus Methylocystis (ex Whittenbury et al. 1970) Bowman et al. 1993.</title>
        <authorList>
            <person name="Kaise H."/>
            <person name="Sawadogo J.B."/>
            <person name="Alam M.S."/>
            <person name="Ueno C."/>
            <person name="Dianou D."/>
            <person name="Shinjo R."/>
            <person name="Asakawa S."/>
        </authorList>
    </citation>
    <scope>NUCLEOTIDE SEQUENCE</scope>
    <source>
        <strain evidence="2">LMG27198</strain>
    </source>
</reference>
<feature type="region of interest" description="Disordered" evidence="1">
    <location>
        <begin position="1"/>
        <end position="60"/>
    </location>
</feature>
<evidence type="ECO:0000313" key="3">
    <source>
        <dbReference type="Proteomes" id="UP001144323"/>
    </source>
</evidence>
<gene>
    <name evidence="2" type="ORF">LMG27198_32170</name>
</gene>
<dbReference type="Proteomes" id="UP001144323">
    <property type="component" value="Unassembled WGS sequence"/>
</dbReference>
<keyword evidence="3" id="KW-1185">Reference proteome</keyword>
<evidence type="ECO:0000256" key="1">
    <source>
        <dbReference type="SAM" id="MobiDB-lite"/>
    </source>
</evidence>
<sequence length="105" mass="12010">MCAERHRTRKGRPRQSIPEPLPDDLFDYADDPAPDSRARASDAPLLGPDGQKMRVTDDWPDDVPVTEAEIDVFERWFGDVFDELLNPKRQDGGLQTLSQTDRKKM</sequence>
<dbReference type="RefSeq" id="WP_281804235.1">
    <property type="nucleotide sequence ID" value="NZ_BSEC01000001.1"/>
</dbReference>
<dbReference type="EMBL" id="BSEC01000001">
    <property type="protein sequence ID" value="GLI94225.1"/>
    <property type="molecule type" value="Genomic_DNA"/>
</dbReference>
<name>A0A9W6GWL4_9HYPH</name>
<comment type="caution">
    <text evidence="2">The sequence shown here is derived from an EMBL/GenBank/DDBJ whole genome shotgun (WGS) entry which is preliminary data.</text>
</comment>
<protein>
    <submittedName>
        <fullName evidence="2">Uncharacterized protein</fullName>
    </submittedName>
</protein>
<organism evidence="2 3">
    <name type="scientific">Methylocystis echinoides</name>
    <dbReference type="NCBI Taxonomy" id="29468"/>
    <lineage>
        <taxon>Bacteria</taxon>
        <taxon>Pseudomonadati</taxon>
        <taxon>Pseudomonadota</taxon>
        <taxon>Alphaproteobacteria</taxon>
        <taxon>Hyphomicrobiales</taxon>
        <taxon>Methylocystaceae</taxon>
        <taxon>Methylocystis</taxon>
    </lineage>
</organism>
<feature type="compositionally biased region" description="Basic residues" evidence="1">
    <location>
        <begin position="1"/>
        <end position="13"/>
    </location>
</feature>
<accession>A0A9W6GWL4</accession>
<proteinExistence type="predicted"/>
<evidence type="ECO:0000313" key="2">
    <source>
        <dbReference type="EMBL" id="GLI94225.1"/>
    </source>
</evidence>
<feature type="compositionally biased region" description="Acidic residues" evidence="1">
    <location>
        <begin position="21"/>
        <end position="33"/>
    </location>
</feature>